<keyword evidence="4 5" id="KW-0687">Ribonucleoprotein</keyword>
<dbReference type="NCBIfam" id="NF004128">
    <property type="entry name" value="PRK05618.1-2"/>
    <property type="match status" value="1"/>
</dbReference>
<dbReference type="InterPro" id="IPR011035">
    <property type="entry name" value="Ribosomal_bL25/Gln-tRNA_synth"/>
</dbReference>
<feature type="compositionally biased region" description="Low complexity" evidence="6">
    <location>
        <begin position="191"/>
        <end position="201"/>
    </location>
</feature>
<accession>A0AA49Q4E3</accession>
<dbReference type="RefSeq" id="WP_367887459.1">
    <property type="nucleotide sequence ID" value="NZ_CP130612.1"/>
</dbReference>
<dbReference type="InterPro" id="IPR020056">
    <property type="entry name" value="Rbsml_bL25/Gln-tRNA_synth_N"/>
</dbReference>
<accession>A0AA49Q7E2</accession>
<dbReference type="NCBIfam" id="NF004612">
    <property type="entry name" value="PRK05943.1"/>
    <property type="match status" value="1"/>
</dbReference>
<dbReference type="InterPro" id="IPR037121">
    <property type="entry name" value="Ribosomal_bL25_C"/>
</dbReference>
<dbReference type="Proteomes" id="UP001229955">
    <property type="component" value="Chromosome"/>
</dbReference>
<dbReference type="Pfam" id="PF14693">
    <property type="entry name" value="Ribosomal_TL5_C"/>
    <property type="match status" value="1"/>
</dbReference>
<dbReference type="InterPro" id="IPR020057">
    <property type="entry name" value="Ribosomal_bL25_b-dom"/>
</dbReference>
<gene>
    <name evidence="5" type="primary">rplY</name>
    <name evidence="5" type="synonym">ctc</name>
    <name evidence="9" type="ORF">Strain138_001034</name>
    <name evidence="10" type="ORF">Strain318_001034</name>
</gene>
<sequence length="217" mass="23046">MATASFSATTRSATGKGVARKLRAAGKVPAVIYGHAREPQALELDAHQFQLLLEKVPYTSTVIELEIAGGKMARTLIREIQRHPFKKQIIHVDFQELVAGEKVTVKVPVHLVGTPEGVRVGGGLLDHILHEIEISVDPSNIPAHYNVDVSSLTIGHSIHVSDIALGEGVELLTDAGATICVCAAPKVEAEAAPAADAPAEPELIRKAKADEAEAEKK</sequence>
<dbReference type="PANTHER" id="PTHR33284">
    <property type="entry name" value="RIBOSOMAL PROTEIN L25/GLN-TRNA SYNTHETASE, ANTI-CODON-BINDING DOMAIN-CONTAINING PROTEIN"/>
    <property type="match status" value="1"/>
</dbReference>
<dbReference type="CDD" id="cd00495">
    <property type="entry name" value="Ribosomal_L25_TL5_CTC"/>
    <property type="match status" value="1"/>
</dbReference>
<evidence type="ECO:0000313" key="11">
    <source>
        <dbReference type="Proteomes" id="UP001229955"/>
    </source>
</evidence>
<comment type="similarity">
    <text evidence="5">Belongs to the bacterial ribosomal protein bL25 family. CTC subfamily.</text>
</comment>
<dbReference type="GO" id="GO:0008097">
    <property type="term" value="F:5S rRNA binding"/>
    <property type="evidence" value="ECO:0007669"/>
    <property type="project" value="InterPro"/>
</dbReference>
<evidence type="ECO:0000256" key="6">
    <source>
        <dbReference type="SAM" id="MobiDB-lite"/>
    </source>
</evidence>
<dbReference type="InterPro" id="IPR001021">
    <property type="entry name" value="Ribosomal_bL25_long"/>
</dbReference>
<evidence type="ECO:0000256" key="1">
    <source>
        <dbReference type="ARBA" id="ARBA00022730"/>
    </source>
</evidence>
<dbReference type="InterPro" id="IPR029751">
    <property type="entry name" value="Ribosomal_L25_dom"/>
</dbReference>
<dbReference type="GO" id="GO:0003735">
    <property type="term" value="F:structural constituent of ribosome"/>
    <property type="evidence" value="ECO:0007669"/>
    <property type="project" value="InterPro"/>
</dbReference>
<feature type="region of interest" description="Disordered" evidence="6">
    <location>
        <begin position="191"/>
        <end position="217"/>
    </location>
</feature>
<keyword evidence="1 5" id="KW-0699">rRNA-binding</keyword>
<dbReference type="HAMAP" id="MF_01334">
    <property type="entry name" value="Ribosomal_bL25_CTC"/>
    <property type="match status" value="1"/>
</dbReference>
<dbReference type="AlphaFoldDB" id="A0AA49Q4E3"/>
<feature type="compositionally biased region" description="Basic and acidic residues" evidence="6">
    <location>
        <begin position="202"/>
        <end position="217"/>
    </location>
</feature>
<evidence type="ECO:0000313" key="9">
    <source>
        <dbReference type="EMBL" id="WKW11771.1"/>
    </source>
</evidence>
<dbReference type="Gene3D" id="2.40.240.10">
    <property type="entry name" value="Ribosomal Protein L25, Chain P"/>
    <property type="match status" value="1"/>
</dbReference>
<organism evidence="9">
    <name type="scientific">Pseudogemmatithrix spongiicola</name>
    <dbReference type="NCBI Taxonomy" id="3062599"/>
    <lineage>
        <taxon>Bacteria</taxon>
        <taxon>Pseudomonadati</taxon>
        <taxon>Gemmatimonadota</taxon>
        <taxon>Gemmatimonadia</taxon>
        <taxon>Gemmatimonadales</taxon>
        <taxon>Gemmatimonadaceae</taxon>
        <taxon>Pseudogemmatithrix</taxon>
    </lineage>
</organism>
<dbReference type="Gene3D" id="2.170.120.20">
    <property type="entry name" value="Ribosomal protein L25, beta domain"/>
    <property type="match status" value="1"/>
</dbReference>
<feature type="domain" description="Large ribosomal subunit protein bL25 L25" evidence="7">
    <location>
        <begin position="7"/>
        <end position="94"/>
    </location>
</feature>
<evidence type="ECO:0000256" key="2">
    <source>
        <dbReference type="ARBA" id="ARBA00022884"/>
    </source>
</evidence>
<evidence type="ECO:0000256" key="3">
    <source>
        <dbReference type="ARBA" id="ARBA00022980"/>
    </source>
</evidence>
<reference evidence="9" key="1">
    <citation type="submission" date="2023-07" db="EMBL/GenBank/DDBJ databases">
        <authorList>
            <person name="Haufschild T."/>
            <person name="Kallscheuer N."/>
            <person name="Hammer J."/>
            <person name="Kohn T."/>
            <person name="Kabuu M."/>
            <person name="Jogler M."/>
            <person name="Wohfarth N."/>
            <person name="Heuer A."/>
            <person name="Rohde M."/>
            <person name="van Teeseling M.C.F."/>
            <person name="Jogler C."/>
        </authorList>
    </citation>
    <scope>NUCLEOTIDE SEQUENCE</scope>
    <source>
        <strain evidence="9">Strain 138</strain>
        <strain evidence="10">Strain 318</strain>
    </source>
</reference>
<evidence type="ECO:0000313" key="10">
    <source>
        <dbReference type="EMBL" id="WKW14681.1"/>
    </source>
</evidence>
<keyword evidence="11" id="KW-1185">Reference proteome</keyword>
<name>A0AA49Q4E3_9BACT</name>
<dbReference type="EMBL" id="CP130612">
    <property type="protein sequence ID" value="WKW11771.1"/>
    <property type="molecule type" value="Genomic_DNA"/>
</dbReference>
<evidence type="ECO:0000256" key="4">
    <source>
        <dbReference type="ARBA" id="ARBA00023274"/>
    </source>
</evidence>
<dbReference type="PANTHER" id="PTHR33284:SF1">
    <property type="entry name" value="RIBOSOMAL PROTEIN L25_GLN-TRNA SYNTHETASE, ANTI-CODON-BINDING DOMAIN-CONTAINING PROTEIN"/>
    <property type="match status" value="1"/>
</dbReference>
<evidence type="ECO:0000259" key="7">
    <source>
        <dbReference type="Pfam" id="PF01386"/>
    </source>
</evidence>
<comment type="subunit">
    <text evidence="5">Part of the 50S ribosomal subunit; part of the 5S rRNA/L5/L18/L25 subcomplex. Contacts the 5S rRNA. Binds to the 5S rRNA independently of L5 and L18.</text>
</comment>
<comment type="function">
    <text evidence="5">This is one of the proteins that binds to the 5S RNA in the ribosome where it forms part of the central protuberance.</text>
</comment>
<dbReference type="GO" id="GO:0006412">
    <property type="term" value="P:translation"/>
    <property type="evidence" value="ECO:0007669"/>
    <property type="project" value="UniProtKB-UniRule"/>
</dbReference>
<keyword evidence="2 5" id="KW-0694">RNA-binding</keyword>
<dbReference type="KEGG" id="pspc:Strain318_001034"/>
<keyword evidence="3 5" id="KW-0689">Ribosomal protein</keyword>
<evidence type="ECO:0000256" key="5">
    <source>
        <dbReference type="HAMAP-Rule" id="MF_01334"/>
    </source>
</evidence>
<dbReference type="EMBL" id="CP130613">
    <property type="protein sequence ID" value="WKW14681.1"/>
    <property type="molecule type" value="Genomic_DNA"/>
</dbReference>
<protein>
    <recommendedName>
        <fullName evidence="5">Large ribosomal subunit protein bL25</fullName>
    </recommendedName>
    <alternativeName>
        <fullName evidence="5">General stress protein CTC</fullName>
    </alternativeName>
</protein>
<dbReference type="NCBIfam" id="TIGR00731">
    <property type="entry name" value="bL25_bact_ctc"/>
    <property type="match status" value="1"/>
</dbReference>
<dbReference type="Pfam" id="PF01386">
    <property type="entry name" value="Ribosomal_L25p"/>
    <property type="match status" value="1"/>
</dbReference>
<dbReference type="SUPFAM" id="SSF50715">
    <property type="entry name" value="Ribosomal protein L25-like"/>
    <property type="match status" value="1"/>
</dbReference>
<dbReference type="GO" id="GO:0022625">
    <property type="term" value="C:cytosolic large ribosomal subunit"/>
    <property type="evidence" value="ECO:0007669"/>
    <property type="project" value="TreeGrafter"/>
</dbReference>
<evidence type="ECO:0000259" key="8">
    <source>
        <dbReference type="Pfam" id="PF14693"/>
    </source>
</evidence>
<feature type="domain" description="Large ribosomal subunit protein bL25 beta" evidence="8">
    <location>
        <begin position="102"/>
        <end position="186"/>
    </location>
</feature>
<dbReference type="InterPro" id="IPR020930">
    <property type="entry name" value="Ribosomal_uL5_bac-type"/>
</dbReference>
<proteinExistence type="inferred from homology"/>